<evidence type="ECO:0000256" key="1">
    <source>
        <dbReference type="ARBA" id="ARBA00007553"/>
    </source>
</evidence>
<dbReference type="PANTHER" id="PTHR11022">
    <property type="entry name" value="PEPTIDOGLYCAN RECOGNITION PROTEIN"/>
    <property type="match status" value="1"/>
</dbReference>
<accession>A0A3A4K1I8</accession>
<dbReference type="InterPro" id="IPR015510">
    <property type="entry name" value="PGRP"/>
</dbReference>
<comment type="similarity">
    <text evidence="1">Belongs to the N-acetylmuramoyl-L-alanine amidase 2 family.</text>
</comment>
<dbReference type="InterPro" id="IPR006619">
    <property type="entry name" value="PGRP_domain_met/bac"/>
</dbReference>
<evidence type="ECO:0000259" key="2">
    <source>
        <dbReference type="SMART" id="SM00701"/>
    </source>
</evidence>
<dbReference type="AlphaFoldDB" id="A0A3A4K1I8"/>
<proteinExistence type="inferred from homology"/>
<comment type="caution">
    <text evidence="3">The sequence shown here is derived from an EMBL/GenBank/DDBJ whole genome shotgun (WGS) entry which is preliminary data.</text>
</comment>
<gene>
    <name evidence="3" type="ORF">D5S18_05000</name>
</gene>
<keyword evidence="4" id="KW-1185">Reference proteome</keyword>
<dbReference type="EMBL" id="QZFU01000013">
    <property type="protein sequence ID" value="RJO78278.1"/>
    <property type="molecule type" value="Genomic_DNA"/>
</dbReference>
<dbReference type="Gene3D" id="3.40.80.10">
    <property type="entry name" value="Peptidoglycan recognition protein-like"/>
    <property type="match status" value="1"/>
</dbReference>
<evidence type="ECO:0000313" key="4">
    <source>
        <dbReference type="Proteomes" id="UP000266677"/>
    </source>
</evidence>
<dbReference type="SMART" id="SM00701">
    <property type="entry name" value="PGRP"/>
    <property type="match status" value="1"/>
</dbReference>
<name>A0A3A4K1I8_9NOCA</name>
<dbReference type="SUPFAM" id="SSF55846">
    <property type="entry name" value="N-acetylmuramoyl-L-alanine amidase-like"/>
    <property type="match status" value="1"/>
</dbReference>
<protein>
    <submittedName>
        <fullName evidence="3">N-acetylmuramoyl-L-alanine amidase</fullName>
    </submittedName>
</protein>
<sequence length="267" mass="28578">MADYWGMTLNRDLADRSGAQEIIAAGGADGPFGPPPNPPFREPVKTSYAWGFPVVTRSGLGVDESQMTWGAPEFSPAQLITVHHTFIPNGTEYPDYRDAVREIYRYHTLPAPVGQGWGDIGYHLVIDPNGVIYAGRSTGTADKPVDDSPIFEPGSTLKPGARIVTAGHVYRANTGNIGICVIGDFTNHLPSKAALHSLDIVLARLCSGLKLDPSSQVNYVNPDNGVTATMPAISGHRDWSAIAGPTECPGNRLHEALPLLRKLSDLG</sequence>
<dbReference type="InterPro" id="IPR002502">
    <property type="entry name" value="Amidase_domain"/>
</dbReference>
<dbReference type="GO" id="GO:0009253">
    <property type="term" value="P:peptidoglycan catabolic process"/>
    <property type="evidence" value="ECO:0007669"/>
    <property type="project" value="InterPro"/>
</dbReference>
<dbReference type="CDD" id="cd06583">
    <property type="entry name" value="PGRP"/>
    <property type="match status" value="1"/>
</dbReference>
<dbReference type="PANTHER" id="PTHR11022:SF41">
    <property type="entry name" value="PEPTIDOGLYCAN-RECOGNITION PROTEIN LC-RELATED"/>
    <property type="match status" value="1"/>
</dbReference>
<evidence type="ECO:0000313" key="3">
    <source>
        <dbReference type="EMBL" id="RJO78278.1"/>
    </source>
</evidence>
<dbReference type="InterPro" id="IPR036505">
    <property type="entry name" value="Amidase/PGRP_sf"/>
</dbReference>
<dbReference type="GO" id="GO:0008270">
    <property type="term" value="F:zinc ion binding"/>
    <property type="evidence" value="ECO:0007669"/>
    <property type="project" value="InterPro"/>
</dbReference>
<dbReference type="OrthoDB" id="514320at2"/>
<dbReference type="GO" id="GO:0008745">
    <property type="term" value="F:N-acetylmuramoyl-L-alanine amidase activity"/>
    <property type="evidence" value="ECO:0007669"/>
    <property type="project" value="InterPro"/>
</dbReference>
<organism evidence="3 4">
    <name type="scientific">Nocardia panacis</name>
    <dbReference type="NCBI Taxonomy" id="2340916"/>
    <lineage>
        <taxon>Bacteria</taxon>
        <taxon>Bacillati</taxon>
        <taxon>Actinomycetota</taxon>
        <taxon>Actinomycetes</taxon>
        <taxon>Mycobacteriales</taxon>
        <taxon>Nocardiaceae</taxon>
        <taxon>Nocardia</taxon>
    </lineage>
</organism>
<feature type="domain" description="Peptidoglycan recognition protein family" evidence="2">
    <location>
        <begin position="52"/>
        <end position="218"/>
    </location>
</feature>
<dbReference type="Pfam" id="PF01510">
    <property type="entry name" value="Amidase_2"/>
    <property type="match status" value="1"/>
</dbReference>
<reference evidence="3 4" key="1">
    <citation type="submission" date="2018-09" db="EMBL/GenBank/DDBJ databases">
        <title>YIM PH21274 draft genome.</title>
        <authorList>
            <person name="Miao C."/>
        </authorList>
    </citation>
    <scope>NUCLEOTIDE SEQUENCE [LARGE SCALE GENOMIC DNA]</scope>
    <source>
        <strain evidence="3 4">YIM PH 21724</strain>
    </source>
</reference>
<dbReference type="Proteomes" id="UP000266677">
    <property type="component" value="Unassembled WGS sequence"/>
</dbReference>